<gene>
    <name evidence="1" type="ORF">MCB1EB_0815</name>
</gene>
<keyword evidence="2" id="KW-1185">Reference proteome</keyword>
<protein>
    <submittedName>
        <fullName evidence="1">Uncharacterized protein</fullName>
    </submittedName>
</protein>
<dbReference type="SUPFAM" id="SSF56935">
    <property type="entry name" value="Porins"/>
    <property type="match status" value="1"/>
</dbReference>
<name>A0A2Z6EU80_9BURK</name>
<evidence type="ECO:0000313" key="1">
    <source>
        <dbReference type="EMBL" id="BBE08976.1"/>
    </source>
</evidence>
<evidence type="ECO:0000313" key="2">
    <source>
        <dbReference type="Proteomes" id="UP000282597"/>
    </source>
</evidence>
<dbReference type="AlphaFoldDB" id="A0A2Z6EU80"/>
<dbReference type="InterPro" id="IPR025737">
    <property type="entry name" value="FApF"/>
</dbReference>
<dbReference type="Pfam" id="PF13557">
    <property type="entry name" value="Phenol_MetA_deg"/>
    <property type="match status" value="1"/>
</dbReference>
<organism evidence="1 2">
    <name type="scientific">Mycoavidus cysteinexigens</name>
    <dbReference type="NCBI Taxonomy" id="1553431"/>
    <lineage>
        <taxon>Bacteria</taxon>
        <taxon>Pseudomonadati</taxon>
        <taxon>Pseudomonadota</taxon>
        <taxon>Betaproteobacteria</taxon>
        <taxon>Burkholderiales</taxon>
        <taxon>Burkholderiaceae</taxon>
        <taxon>Mycoavidus</taxon>
    </lineage>
</organism>
<dbReference type="Proteomes" id="UP000282597">
    <property type="component" value="Chromosome"/>
</dbReference>
<accession>A0A2Z6EU80</accession>
<proteinExistence type="predicted"/>
<dbReference type="KEGG" id="mcys:MCB1EB_0815"/>
<dbReference type="EMBL" id="AP018150">
    <property type="protein sequence ID" value="BBE08976.1"/>
    <property type="molecule type" value="Genomic_DNA"/>
</dbReference>
<dbReference type="InterPro" id="IPR023614">
    <property type="entry name" value="Porin_dom_sf"/>
</dbReference>
<dbReference type="Gene3D" id="2.40.160.10">
    <property type="entry name" value="Porin"/>
    <property type="match status" value="1"/>
</dbReference>
<dbReference type="RefSeq" id="WP_045362752.1">
    <property type="nucleotide sequence ID" value="NZ_AP018150.1"/>
</dbReference>
<reference evidence="1 2" key="1">
    <citation type="journal article" date="2018" name="Microbes Environ.">
        <title>Comparative Genomic Insights into Endofungal Lifestyles of Two Bacterial Endosymbionts, Mycoavidus cysteinexigens and Burkholderia rhizoxinica.</title>
        <authorList>
            <person name="Sharmin D."/>
            <person name="Guo Y."/>
            <person name="Nishizawa T."/>
            <person name="Ohshima S."/>
            <person name="Sato Y."/>
            <person name="Takashima Y."/>
            <person name="Narisawa K."/>
            <person name="Ohta H."/>
        </authorList>
    </citation>
    <scope>NUCLEOTIDE SEQUENCE [LARGE SCALE GENOMIC DNA]</scope>
    <source>
        <strain evidence="1 2">B1-EB</strain>
    </source>
</reference>
<sequence>MIKALSFFGLLLPTVCFAAHPLTTDDTGTQGTGQWQYEFNSEFATLDTAREQTWNSQLTYGLRDTLDVFISTPYQRLRSDLPDSSARGFNDPTIGLKWRLYESNGLSFGLLPSVSLPLANDRNGLGNGRATYSTRGLMQYTVGSFTWLTNVGYTRNNNVYGDRRNLFSASTAGLYRLNEKITLLADYGYSSNEDPDTSKPEGFALVGAIYSLNKKVDLDFGYKRGLNQQALNHSWMAGATLRW</sequence>